<keyword evidence="3" id="KW-1185">Reference proteome</keyword>
<dbReference type="STRING" id="673521.SAMN05660991_00320"/>
<reference evidence="3" key="1">
    <citation type="submission" date="2016-10" db="EMBL/GenBank/DDBJ databases">
        <authorList>
            <person name="Varghese N."/>
            <person name="Submissions S."/>
        </authorList>
    </citation>
    <scope>NUCLEOTIDE SEQUENCE [LARGE SCALE GENOMIC DNA]</scope>
    <source>
        <strain evidence="3">DSM 45413</strain>
    </source>
</reference>
<dbReference type="Pfam" id="PF13810">
    <property type="entry name" value="DUF4185"/>
    <property type="match status" value="1"/>
</dbReference>
<name>A0A1H8PRA7_9ACTN</name>
<protein>
    <recommendedName>
        <fullName evidence="1">DUF4185 domain-containing protein</fullName>
    </recommendedName>
</protein>
<organism evidence="2 3">
    <name type="scientific">Trujillonella endophytica</name>
    <dbReference type="NCBI Taxonomy" id="673521"/>
    <lineage>
        <taxon>Bacteria</taxon>
        <taxon>Bacillati</taxon>
        <taxon>Actinomycetota</taxon>
        <taxon>Actinomycetes</taxon>
        <taxon>Geodermatophilales</taxon>
        <taxon>Geodermatophilaceae</taxon>
        <taxon>Trujillonella</taxon>
    </lineage>
</organism>
<dbReference type="EMBL" id="FOEE01000001">
    <property type="protein sequence ID" value="SEO44238.1"/>
    <property type="molecule type" value="Genomic_DNA"/>
</dbReference>
<evidence type="ECO:0000313" key="2">
    <source>
        <dbReference type="EMBL" id="SEO44238.1"/>
    </source>
</evidence>
<sequence>MIGHHGGVFRRRLALLPVVGLLLTGCLRLEAPTAEEPSGEPDSALIEVSTGEAAATATLEPSCPPADPSEPLTADDLNEAMDEADLRYWQSADVGASAVLADGRVLWVWGDTIRKLGVQPRMVDNSILVTSGTCISQLVTEPKGPVLPPDPNGLSVWPMSVIRMEPGPEAAADVTDVVVVYCTRVQRGDRMWDFIVRGITVAVYEVGADGVPRLADAAQLTPDDPDLGAIHWGAASVLDGDWVYLYGTRNTGEAFVYGHELYVARVPATDPTSGAAMEYWDGATWQDDRGRAAPLIGAVEGVSQMLSVDVVDGRFLAYSKLGGDPNDWAAIWTADGPAGPFGPGRPVLESPSGLDEGYLQYTPLAHPDIPTTPGNLLVSVSRNVSDYDLLLRRPDLGRPLFAEIPRGPGT</sequence>
<dbReference type="Proteomes" id="UP000198960">
    <property type="component" value="Unassembled WGS sequence"/>
</dbReference>
<evidence type="ECO:0000313" key="3">
    <source>
        <dbReference type="Proteomes" id="UP000198960"/>
    </source>
</evidence>
<dbReference type="InterPro" id="IPR025442">
    <property type="entry name" value="DUF4185"/>
</dbReference>
<gene>
    <name evidence="2" type="ORF">SAMN05660991_00320</name>
</gene>
<proteinExistence type="predicted"/>
<evidence type="ECO:0000259" key="1">
    <source>
        <dbReference type="Pfam" id="PF13810"/>
    </source>
</evidence>
<accession>A0A1H8PRA7</accession>
<dbReference type="AlphaFoldDB" id="A0A1H8PRA7"/>
<feature type="domain" description="DUF4185" evidence="1">
    <location>
        <begin position="234"/>
        <end position="388"/>
    </location>
</feature>